<dbReference type="AlphaFoldDB" id="A0A2P6R892"/>
<sequence>MSCSTLRDLGCGGSFSFSCSDSDLNFSSALSHFTDDVGDDVVEEDDDSDVDDEESYIEIALDQHHPKASHDDGDGDRLDHVNYLRISFSSSFPFPDFSNHTTNPNTQDDRNIVSETTTTDPAGAVKQAASSSSMTSISALSTSMEDFRGSDHDVRSKRSKLPAVNRLVNTLFFSLWSSSDATAKKVSGAQDHYNISHPQLHVDNDDFVQNRYAKTNFLIIFRLNHRKVL</sequence>
<organism evidence="2 3">
    <name type="scientific">Rosa chinensis</name>
    <name type="common">China rose</name>
    <dbReference type="NCBI Taxonomy" id="74649"/>
    <lineage>
        <taxon>Eukaryota</taxon>
        <taxon>Viridiplantae</taxon>
        <taxon>Streptophyta</taxon>
        <taxon>Embryophyta</taxon>
        <taxon>Tracheophyta</taxon>
        <taxon>Spermatophyta</taxon>
        <taxon>Magnoliopsida</taxon>
        <taxon>eudicotyledons</taxon>
        <taxon>Gunneridae</taxon>
        <taxon>Pentapetalae</taxon>
        <taxon>rosids</taxon>
        <taxon>fabids</taxon>
        <taxon>Rosales</taxon>
        <taxon>Rosaceae</taxon>
        <taxon>Rosoideae</taxon>
        <taxon>Rosoideae incertae sedis</taxon>
        <taxon>Rosa</taxon>
    </lineage>
</organism>
<evidence type="ECO:0000313" key="3">
    <source>
        <dbReference type="Proteomes" id="UP000238479"/>
    </source>
</evidence>
<dbReference type="Gramene" id="PRQ42629">
    <property type="protein sequence ID" value="PRQ42629"/>
    <property type="gene ID" value="RchiOBHm_Chr3g0459701"/>
</dbReference>
<evidence type="ECO:0000256" key="1">
    <source>
        <dbReference type="SAM" id="MobiDB-lite"/>
    </source>
</evidence>
<dbReference type="OMA" id="HVNYLRI"/>
<keyword evidence="3" id="KW-1185">Reference proteome</keyword>
<gene>
    <name evidence="2" type="ORF">RchiOBHm_Chr3g0459701</name>
</gene>
<dbReference type="PROSITE" id="PS51257">
    <property type="entry name" value="PROKAR_LIPOPROTEIN"/>
    <property type="match status" value="1"/>
</dbReference>
<feature type="region of interest" description="Disordered" evidence="1">
    <location>
        <begin position="97"/>
        <end position="131"/>
    </location>
</feature>
<dbReference type="Proteomes" id="UP000238479">
    <property type="component" value="Chromosome 3"/>
</dbReference>
<proteinExistence type="predicted"/>
<evidence type="ECO:0000313" key="2">
    <source>
        <dbReference type="EMBL" id="PRQ42629.1"/>
    </source>
</evidence>
<protein>
    <submittedName>
        <fullName evidence="2">Uncharacterized protein</fullName>
    </submittedName>
</protein>
<dbReference type="EMBL" id="PDCK01000041">
    <property type="protein sequence ID" value="PRQ42629.1"/>
    <property type="molecule type" value="Genomic_DNA"/>
</dbReference>
<reference evidence="2 3" key="1">
    <citation type="journal article" date="2018" name="Nat. Genet.">
        <title>The Rosa genome provides new insights in the design of modern roses.</title>
        <authorList>
            <person name="Bendahmane M."/>
        </authorList>
    </citation>
    <scope>NUCLEOTIDE SEQUENCE [LARGE SCALE GENOMIC DNA]</scope>
    <source>
        <strain evidence="3">cv. Old Blush</strain>
    </source>
</reference>
<name>A0A2P6R892_ROSCH</name>
<accession>A0A2P6R892</accession>
<comment type="caution">
    <text evidence="2">The sequence shown here is derived from an EMBL/GenBank/DDBJ whole genome shotgun (WGS) entry which is preliminary data.</text>
</comment>